<protein>
    <recommendedName>
        <fullName evidence="3 6">Arabinogalactan endo-beta-1,4-galactanase</fullName>
        <ecNumber evidence="3 6">3.2.1.89</ecNumber>
    </recommendedName>
</protein>
<dbReference type="EC" id="3.2.1.89" evidence="3 6"/>
<dbReference type="InterPro" id="IPR011683">
    <property type="entry name" value="Glyco_hydro_53"/>
</dbReference>
<evidence type="ECO:0000256" key="5">
    <source>
        <dbReference type="ARBA" id="ARBA00023295"/>
    </source>
</evidence>
<dbReference type="AlphaFoldDB" id="W4VFP6"/>
<dbReference type="SUPFAM" id="SSF51445">
    <property type="entry name" value="(Trans)glycosidases"/>
    <property type="match status" value="1"/>
</dbReference>
<evidence type="ECO:0000256" key="6">
    <source>
        <dbReference type="RuleBase" id="RU361192"/>
    </source>
</evidence>
<dbReference type="GO" id="GO:0031218">
    <property type="term" value="F:arabinogalactan endo-1,4-beta-galactosidase activity"/>
    <property type="evidence" value="ECO:0007669"/>
    <property type="project" value="UniProtKB-EC"/>
</dbReference>
<evidence type="ECO:0000313" key="8">
    <source>
        <dbReference type="Proteomes" id="UP000019102"/>
    </source>
</evidence>
<dbReference type="eggNOG" id="COG3867">
    <property type="taxonomic scope" value="Bacteria"/>
</dbReference>
<comment type="similarity">
    <text evidence="2 6">Belongs to the glycosyl hydrolase 53 family.</text>
</comment>
<accession>W4VFP6</accession>
<dbReference type="Proteomes" id="UP000019102">
    <property type="component" value="Unassembled WGS sequence"/>
</dbReference>
<keyword evidence="4 6" id="KW-0378">Hydrolase</keyword>
<sequence>MDTVKQVPNQLGKGIYYWEPCWIPSKQEWSVGHENNWAHLTLFDYKGNKLIGLDAFSKQKQQEEVR</sequence>
<proteinExistence type="inferred from homology"/>
<dbReference type="STRING" id="1298598.JCM21714_1215"/>
<dbReference type="Gene3D" id="3.20.20.80">
    <property type="entry name" value="Glycosidases"/>
    <property type="match status" value="1"/>
</dbReference>
<evidence type="ECO:0000313" key="7">
    <source>
        <dbReference type="EMBL" id="GAE92230.1"/>
    </source>
</evidence>
<dbReference type="PANTHER" id="PTHR34983:SF1">
    <property type="entry name" value="ARABINOGALACTAN ENDO-BETA-1,4-GALACTANASE A"/>
    <property type="match status" value="1"/>
</dbReference>
<dbReference type="PANTHER" id="PTHR34983">
    <property type="entry name" value="ARABINOGALACTAN ENDO-BETA-1,4-GALACTANASE A"/>
    <property type="match status" value="1"/>
</dbReference>
<dbReference type="RefSeq" id="WP_369403463.1">
    <property type="nucleotide sequence ID" value="NZ_BAVS01000003.1"/>
</dbReference>
<evidence type="ECO:0000256" key="2">
    <source>
        <dbReference type="ARBA" id="ARBA00010687"/>
    </source>
</evidence>
<evidence type="ECO:0000256" key="4">
    <source>
        <dbReference type="ARBA" id="ARBA00022801"/>
    </source>
</evidence>
<dbReference type="GO" id="GO:0045490">
    <property type="term" value="P:pectin catabolic process"/>
    <property type="evidence" value="ECO:0007669"/>
    <property type="project" value="TreeGrafter"/>
</dbReference>
<keyword evidence="5 6" id="KW-0326">Glycosidase</keyword>
<dbReference type="InterPro" id="IPR017853">
    <property type="entry name" value="GH"/>
</dbReference>
<dbReference type="Pfam" id="PF07745">
    <property type="entry name" value="Glyco_hydro_53"/>
    <property type="match status" value="1"/>
</dbReference>
<evidence type="ECO:0000256" key="1">
    <source>
        <dbReference type="ARBA" id="ARBA00001695"/>
    </source>
</evidence>
<dbReference type="EMBL" id="BAVS01000003">
    <property type="protein sequence ID" value="GAE92230.1"/>
    <property type="molecule type" value="Genomic_DNA"/>
</dbReference>
<evidence type="ECO:0000256" key="3">
    <source>
        <dbReference type="ARBA" id="ARBA00012556"/>
    </source>
</evidence>
<reference evidence="7 8" key="1">
    <citation type="journal article" date="2014" name="Genome Announc.">
        <title>Draft Genome Sequence of the Boron-Tolerant and Moderately Halotolerant Bacterium Gracilibacillus boraciitolerans JCM 21714T.</title>
        <authorList>
            <person name="Ahmed I."/>
            <person name="Oshima K."/>
            <person name="Suda W."/>
            <person name="Kitamura K."/>
            <person name="Iida T."/>
            <person name="Ohmori Y."/>
            <person name="Fujiwara T."/>
            <person name="Hattori M."/>
            <person name="Ohkuma M."/>
        </authorList>
    </citation>
    <scope>NUCLEOTIDE SEQUENCE [LARGE SCALE GENOMIC DNA]</scope>
    <source>
        <strain evidence="7 8">JCM 21714</strain>
    </source>
</reference>
<keyword evidence="8" id="KW-1185">Reference proteome</keyword>
<gene>
    <name evidence="7" type="ORF">JCM21714_1215</name>
</gene>
<dbReference type="GO" id="GO:0015926">
    <property type="term" value="F:glucosidase activity"/>
    <property type="evidence" value="ECO:0007669"/>
    <property type="project" value="InterPro"/>
</dbReference>
<organism evidence="7 8">
    <name type="scientific">Gracilibacillus boraciitolerans JCM 21714</name>
    <dbReference type="NCBI Taxonomy" id="1298598"/>
    <lineage>
        <taxon>Bacteria</taxon>
        <taxon>Bacillati</taxon>
        <taxon>Bacillota</taxon>
        <taxon>Bacilli</taxon>
        <taxon>Bacillales</taxon>
        <taxon>Bacillaceae</taxon>
        <taxon>Gracilibacillus</taxon>
    </lineage>
</organism>
<name>W4VFP6_9BACI</name>
<comment type="catalytic activity">
    <reaction evidence="1 6">
        <text>The enzyme specifically hydrolyzes (1-&gt;4)-beta-D-galactosidic linkages in type I arabinogalactans.</text>
        <dbReference type="EC" id="3.2.1.89"/>
    </reaction>
</comment>
<comment type="caution">
    <text evidence="7">The sequence shown here is derived from an EMBL/GenBank/DDBJ whole genome shotgun (WGS) entry which is preliminary data.</text>
</comment>